<protein>
    <submittedName>
        <fullName evidence="1">Uncharacterized protein</fullName>
    </submittedName>
</protein>
<comment type="caution">
    <text evidence="1">The sequence shown here is derived from an EMBL/GenBank/DDBJ whole genome shotgun (WGS) entry which is preliminary data.</text>
</comment>
<reference evidence="1" key="1">
    <citation type="journal article" date="2015" name="Nature">
        <title>Complex archaea that bridge the gap between prokaryotes and eukaryotes.</title>
        <authorList>
            <person name="Spang A."/>
            <person name="Saw J.H."/>
            <person name="Jorgensen S.L."/>
            <person name="Zaremba-Niedzwiedzka K."/>
            <person name="Martijn J."/>
            <person name="Lind A.E."/>
            <person name="van Eijk R."/>
            <person name="Schleper C."/>
            <person name="Guy L."/>
            <person name="Ettema T.J."/>
        </authorList>
    </citation>
    <scope>NUCLEOTIDE SEQUENCE</scope>
</reference>
<gene>
    <name evidence="1" type="ORF">LCGC14_2263080</name>
</gene>
<name>A0A0F9CZ45_9ZZZZ</name>
<proteinExistence type="predicted"/>
<evidence type="ECO:0000313" key="1">
    <source>
        <dbReference type="EMBL" id="KKL54673.1"/>
    </source>
</evidence>
<organism evidence="1">
    <name type="scientific">marine sediment metagenome</name>
    <dbReference type="NCBI Taxonomy" id="412755"/>
    <lineage>
        <taxon>unclassified sequences</taxon>
        <taxon>metagenomes</taxon>
        <taxon>ecological metagenomes</taxon>
    </lineage>
</organism>
<dbReference type="EMBL" id="LAZR01031117">
    <property type="protein sequence ID" value="KKL54673.1"/>
    <property type="molecule type" value="Genomic_DNA"/>
</dbReference>
<accession>A0A0F9CZ45</accession>
<dbReference type="AlphaFoldDB" id="A0A0F9CZ45"/>
<sequence>MMYVAVFMQKGVLEELEVYTDRVEAEKQADEWRKKSTPDEDVVDVLEREPHIDISRRYPALFRD</sequence>